<keyword evidence="2" id="KW-1185">Reference proteome</keyword>
<dbReference type="Proteomes" id="UP000298663">
    <property type="component" value="Unassembled WGS sequence"/>
</dbReference>
<accession>A0A4U5N0X8</accession>
<dbReference type="EMBL" id="AZBU02000005">
    <property type="protein sequence ID" value="TKR75844.1"/>
    <property type="molecule type" value="Genomic_DNA"/>
</dbReference>
<sequence>MKLKNPNTLEETALLAVYRNLVQEITECNSIEQILSSINLPPLVRKRILQLHEAVIEQNDNFKCLVPGIQFENHVFLEDGTLNLRRMLQEHLRKKNINHQIHSFMCLAIGDDEAFRASNPVCRIKTVELEECLHSHIVPVICIHKLLYATPERVDTEDEAAYLLVIYQSICICMDNGWINGAIMLIHLIDQNRHKFNLPTILEAPLVVTFIIYWRYQDNPVAMDFCAEVISTFWKGDLLAFCRALKNNGRKFKQTSHRIQVKPDSKKSRLSFS</sequence>
<comment type="caution">
    <text evidence="1">The sequence shown here is derived from an EMBL/GenBank/DDBJ whole genome shotgun (WGS) entry which is preliminary data.</text>
</comment>
<reference evidence="1 2" key="1">
    <citation type="journal article" date="2015" name="Genome Biol.">
        <title>Comparative genomics of Steinernema reveals deeply conserved gene regulatory networks.</title>
        <authorList>
            <person name="Dillman A.R."/>
            <person name="Macchietto M."/>
            <person name="Porter C.F."/>
            <person name="Rogers A."/>
            <person name="Williams B."/>
            <person name="Antoshechkin I."/>
            <person name="Lee M.M."/>
            <person name="Goodwin Z."/>
            <person name="Lu X."/>
            <person name="Lewis E.E."/>
            <person name="Goodrich-Blair H."/>
            <person name="Stock S.P."/>
            <person name="Adams B.J."/>
            <person name="Sternberg P.W."/>
            <person name="Mortazavi A."/>
        </authorList>
    </citation>
    <scope>NUCLEOTIDE SEQUENCE [LARGE SCALE GENOMIC DNA]</scope>
    <source>
        <strain evidence="1 2">ALL</strain>
    </source>
</reference>
<reference evidence="1 2" key="2">
    <citation type="journal article" date="2019" name="G3 (Bethesda)">
        <title>Hybrid Assembly of the Genome of the Entomopathogenic Nematode Steinernema carpocapsae Identifies the X-Chromosome.</title>
        <authorList>
            <person name="Serra L."/>
            <person name="Macchietto M."/>
            <person name="Macias-Munoz A."/>
            <person name="McGill C.J."/>
            <person name="Rodriguez I.M."/>
            <person name="Rodriguez B."/>
            <person name="Murad R."/>
            <person name="Mortazavi A."/>
        </authorList>
    </citation>
    <scope>NUCLEOTIDE SEQUENCE [LARGE SCALE GENOMIC DNA]</scope>
    <source>
        <strain evidence="1 2">ALL</strain>
    </source>
</reference>
<protein>
    <submittedName>
        <fullName evidence="1">Uncharacterized protein</fullName>
    </submittedName>
</protein>
<evidence type="ECO:0000313" key="1">
    <source>
        <dbReference type="EMBL" id="TKR75844.1"/>
    </source>
</evidence>
<proteinExistence type="predicted"/>
<gene>
    <name evidence="1" type="ORF">L596_017080</name>
</gene>
<name>A0A4U5N0X8_STECR</name>
<evidence type="ECO:0000313" key="2">
    <source>
        <dbReference type="Proteomes" id="UP000298663"/>
    </source>
</evidence>
<organism evidence="1 2">
    <name type="scientific">Steinernema carpocapsae</name>
    <name type="common">Entomopathogenic nematode</name>
    <dbReference type="NCBI Taxonomy" id="34508"/>
    <lineage>
        <taxon>Eukaryota</taxon>
        <taxon>Metazoa</taxon>
        <taxon>Ecdysozoa</taxon>
        <taxon>Nematoda</taxon>
        <taxon>Chromadorea</taxon>
        <taxon>Rhabditida</taxon>
        <taxon>Tylenchina</taxon>
        <taxon>Panagrolaimomorpha</taxon>
        <taxon>Strongyloidoidea</taxon>
        <taxon>Steinernematidae</taxon>
        <taxon>Steinernema</taxon>
    </lineage>
</organism>
<dbReference type="AlphaFoldDB" id="A0A4U5N0X8"/>